<dbReference type="SUPFAM" id="SSF55874">
    <property type="entry name" value="ATPase domain of HSP90 chaperone/DNA topoisomerase II/histidine kinase"/>
    <property type="match status" value="1"/>
</dbReference>
<dbReference type="InterPro" id="IPR036890">
    <property type="entry name" value="HATPase_C_sf"/>
</dbReference>
<keyword evidence="10" id="KW-1185">Reference proteome</keyword>
<dbReference type="PANTHER" id="PTHR43304">
    <property type="entry name" value="PHYTOCHROME-LIKE PROTEIN CPH1"/>
    <property type="match status" value="1"/>
</dbReference>
<evidence type="ECO:0000256" key="2">
    <source>
        <dbReference type="ARBA" id="ARBA00012438"/>
    </source>
</evidence>
<dbReference type="InterPro" id="IPR036097">
    <property type="entry name" value="HisK_dim/P_sf"/>
</dbReference>
<evidence type="ECO:0000313" key="10">
    <source>
        <dbReference type="Proteomes" id="UP000576082"/>
    </source>
</evidence>
<dbReference type="InterPro" id="IPR013656">
    <property type="entry name" value="PAS_4"/>
</dbReference>
<dbReference type="PRINTS" id="PR00344">
    <property type="entry name" value="BCTRLSENSOR"/>
</dbReference>
<dbReference type="EC" id="2.7.13.3" evidence="2"/>
<evidence type="ECO:0000256" key="4">
    <source>
        <dbReference type="ARBA" id="ARBA00022679"/>
    </source>
</evidence>
<dbReference type="SUPFAM" id="SSF47384">
    <property type="entry name" value="Homodimeric domain of signal transducing histidine kinase"/>
    <property type="match status" value="1"/>
</dbReference>
<accession>A0A7X9RYW8</accession>
<feature type="domain" description="PAS" evidence="7">
    <location>
        <begin position="268"/>
        <end position="346"/>
    </location>
</feature>
<evidence type="ECO:0000256" key="5">
    <source>
        <dbReference type="ARBA" id="ARBA00022777"/>
    </source>
</evidence>
<keyword evidence="4" id="KW-0808">Transferase</keyword>
<comment type="catalytic activity">
    <reaction evidence="1">
        <text>ATP + protein L-histidine = ADP + protein N-phospho-L-histidine.</text>
        <dbReference type="EC" id="2.7.13.3"/>
    </reaction>
</comment>
<dbReference type="Pfam" id="PF08448">
    <property type="entry name" value="PAS_4"/>
    <property type="match status" value="1"/>
</dbReference>
<comment type="caution">
    <text evidence="9">The sequence shown here is derived from an EMBL/GenBank/DDBJ whole genome shotgun (WGS) entry which is preliminary data.</text>
</comment>
<dbReference type="SUPFAM" id="SSF55785">
    <property type="entry name" value="PYP-like sensor domain (PAS domain)"/>
    <property type="match status" value="3"/>
</dbReference>
<dbReference type="NCBIfam" id="TIGR00229">
    <property type="entry name" value="sensory_box"/>
    <property type="match status" value="3"/>
</dbReference>
<dbReference type="EMBL" id="JABANE010000094">
    <property type="protein sequence ID" value="NME71342.1"/>
    <property type="molecule type" value="Genomic_DNA"/>
</dbReference>
<dbReference type="CDD" id="cd00082">
    <property type="entry name" value="HisKA"/>
    <property type="match status" value="1"/>
</dbReference>
<dbReference type="CDD" id="cd00130">
    <property type="entry name" value="PAS"/>
    <property type="match status" value="3"/>
</dbReference>
<dbReference type="InterPro" id="IPR035965">
    <property type="entry name" value="PAS-like_dom_sf"/>
</dbReference>
<feature type="domain" description="PAC" evidence="8">
    <location>
        <begin position="348"/>
        <end position="401"/>
    </location>
</feature>
<evidence type="ECO:0000313" key="9">
    <source>
        <dbReference type="EMBL" id="NME71342.1"/>
    </source>
</evidence>
<dbReference type="SMART" id="SM00086">
    <property type="entry name" value="PAC"/>
    <property type="match status" value="1"/>
</dbReference>
<keyword evidence="5" id="KW-0418">Kinase</keyword>
<dbReference type="SMART" id="SM00388">
    <property type="entry name" value="HisKA"/>
    <property type="match status" value="1"/>
</dbReference>
<evidence type="ECO:0000259" key="6">
    <source>
        <dbReference type="PROSITE" id="PS50109"/>
    </source>
</evidence>
<dbReference type="PANTHER" id="PTHR43304:SF1">
    <property type="entry name" value="PAC DOMAIN-CONTAINING PROTEIN"/>
    <property type="match status" value="1"/>
</dbReference>
<name>A0A7X9RYW8_9BACT</name>
<dbReference type="InterPro" id="IPR000014">
    <property type="entry name" value="PAS"/>
</dbReference>
<dbReference type="PROSITE" id="PS50113">
    <property type="entry name" value="PAC"/>
    <property type="match status" value="1"/>
</dbReference>
<dbReference type="SMART" id="SM00091">
    <property type="entry name" value="PAS"/>
    <property type="match status" value="3"/>
</dbReference>
<dbReference type="GO" id="GO:0000155">
    <property type="term" value="F:phosphorelay sensor kinase activity"/>
    <property type="evidence" value="ECO:0007669"/>
    <property type="project" value="InterPro"/>
</dbReference>
<evidence type="ECO:0000256" key="3">
    <source>
        <dbReference type="ARBA" id="ARBA00022553"/>
    </source>
</evidence>
<reference evidence="9 10" key="1">
    <citation type="submission" date="2020-04" db="EMBL/GenBank/DDBJ databases">
        <title>Flammeovirga sp. SR4, a novel species isolated from seawater.</title>
        <authorList>
            <person name="Wang X."/>
        </authorList>
    </citation>
    <scope>NUCLEOTIDE SEQUENCE [LARGE SCALE GENOMIC DNA]</scope>
    <source>
        <strain evidence="9 10">ATCC 23126</strain>
    </source>
</reference>
<proteinExistence type="predicted"/>
<dbReference type="InterPro" id="IPR052162">
    <property type="entry name" value="Sensor_kinase/Photoreceptor"/>
</dbReference>
<evidence type="ECO:0000259" key="7">
    <source>
        <dbReference type="PROSITE" id="PS50112"/>
    </source>
</evidence>
<dbReference type="InterPro" id="IPR003594">
    <property type="entry name" value="HATPase_dom"/>
</dbReference>
<evidence type="ECO:0000256" key="1">
    <source>
        <dbReference type="ARBA" id="ARBA00000085"/>
    </source>
</evidence>
<dbReference type="Gene3D" id="3.30.450.20">
    <property type="entry name" value="PAS domain"/>
    <property type="match status" value="3"/>
</dbReference>
<feature type="domain" description="Histidine kinase" evidence="6">
    <location>
        <begin position="415"/>
        <end position="623"/>
    </location>
</feature>
<dbReference type="Pfam" id="PF13426">
    <property type="entry name" value="PAS_9"/>
    <property type="match status" value="1"/>
</dbReference>
<dbReference type="InterPro" id="IPR000700">
    <property type="entry name" value="PAS-assoc_C"/>
</dbReference>
<dbReference type="Pfam" id="PF02518">
    <property type="entry name" value="HATPase_c"/>
    <property type="match status" value="1"/>
</dbReference>
<dbReference type="Gene3D" id="3.30.565.10">
    <property type="entry name" value="Histidine kinase-like ATPase, C-terminal domain"/>
    <property type="match status" value="1"/>
</dbReference>
<dbReference type="InterPro" id="IPR013655">
    <property type="entry name" value="PAS_fold_3"/>
</dbReference>
<dbReference type="Gene3D" id="1.10.287.130">
    <property type="match status" value="1"/>
</dbReference>
<dbReference type="InterPro" id="IPR003661">
    <property type="entry name" value="HisK_dim/P_dom"/>
</dbReference>
<dbReference type="Proteomes" id="UP000576082">
    <property type="component" value="Unassembled WGS sequence"/>
</dbReference>
<dbReference type="SMART" id="SM00387">
    <property type="entry name" value="HATPase_c"/>
    <property type="match status" value="1"/>
</dbReference>
<dbReference type="PROSITE" id="PS50112">
    <property type="entry name" value="PAS"/>
    <property type="match status" value="2"/>
</dbReference>
<dbReference type="InterPro" id="IPR004358">
    <property type="entry name" value="Sig_transdc_His_kin-like_C"/>
</dbReference>
<gene>
    <name evidence="9" type="ORF">HHU12_25475</name>
</gene>
<protein>
    <recommendedName>
        <fullName evidence="2">histidine kinase</fullName>
        <ecNumber evidence="2">2.7.13.3</ecNumber>
    </recommendedName>
</protein>
<dbReference type="InterPro" id="IPR005467">
    <property type="entry name" value="His_kinase_dom"/>
</dbReference>
<dbReference type="AlphaFoldDB" id="A0A7X9RYW8"/>
<dbReference type="Pfam" id="PF08447">
    <property type="entry name" value="PAS_3"/>
    <property type="match status" value="1"/>
</dbReference>
<sequence>MKRNFGISGLKLYNTSQFQFADSQKPIFKLQHYLKLLKQLNDGIIVINNQSKIVFTNNSLCQFLNYVEDDLLQRNIDEIIVSDRSFHEIMSHNVGRITSDEYFFERFRVLKKDKTLSTATVYISKNSMGDELTYTLLFKEIDKSDEDDMVDYKSLIDHNTDHVFQVDRDLKIIYINHVSPGLSKKEVLGTRCTIYLPPGSQKVAESKMREVFDTGIPQNYQIDYKAPFGMMYYETNVTPVFDGENVVRLNLITRDITEGYKAQIALEEKERFLRKINLNAQNGVYIFDVKLGKNTFANEQAINLLGYSSEDYAKLGREELLELFHPEDHERIFAHWESLNNAKENESFFIVYRFKAKCGKWKWLRSKDSPFEYDEEGNLMTILGSFVDITDIIELQNATSELQQKNVEIKDMLFQASHDIRSPINNVAQLVQLSIDAGEVQEPVLKVIGKSVKRLNSLVESLMNYGKLDKKFEVTEEDLNELITDVLADLNYKIEENEVNFDVEKLPTILCSRVGIYRVFQNLISNALKFRHSQGETNIQVASEEHDDYWQFSVTDNGIGIDEKNREEIFKAFTRLNTYSEFEGNGLGLASCKKIIDKHHGKIWVDENPLGGSKFIFTVQKNLKSAE</sequence>
<dbReference type="FunFam" id="3.30.565.10:FF:000006">
    <property type="entry name" value="Sensor histidine kinase WalK"/>
    <property type="match status" value="1"/>
</dbReference>
<evidence type="ECO:0000259" key="8">
    <source>
        <dbReference type="PROSITE" id="PS50113"/>
    </source>
</evidence>
<dbReference type="PROSITE" id="PS50109">
    <property type="entry name" value="HIS_KIN"/>
    <property type="match status" value="1"/>
</dbReference>
<dbReference type="InterPro" id="IPR001610">
    <property type="entry name" value="PAC"/>
</dbReference>
<keyword evidence="3" id="KW-0597">Phosphoprotein</keyword>
<dbReference type="RefSeq" id="WP_169659558.1">
    <property type="nucleotide sequence ID" value="NZ_JABANE010000094.1"/>
</dbReference>
<feature type="domain" description="PAS" evidence="7">
    <location>
        <begin position="29"/>
        <end position="80"/>
    </location>
</feature>
<dbReference type="Pfam" id="PF00512">
    <property type="entry name" value="HisKA"/>
    <property type="match status" value="1"/>
</dbReference>
<organism evidence="9 10">
    <name type="scientific">Flammeovirga aprica JL-4</name>
    <dbReference type="NCBI Taxonomy" id="694437"/>
    <lineage>
        <taxon>Bacteria</taxon>
        <taxon>Pseudomonadati</taxon>
        <taxon>Bacteroidota</taxon>
        <taxon>Cytophagia</taxon>
        <taxon>Cytophagales</taxon>
        <taxon>Flammeovirgaceae</taxon>
        <taxon>Flammeovirga</taxon>
    </lineage>
</organism>